<dbReference type="AlphaFoldDB" id="A0A1Y3EBC7"/>
<sequence length="103" mass="11989">MKKFAFRLNRLFAYFDSLKLKSSTDSFTQFERQTYHLVTGVTGTASHDVEQKELTAHVRFLSFSDYDVSCVALKLSHIDKSINSKIRLRHEKSQSCELYCVKM</sequence>
<evidence type="ECO:0000313" key="2">
    <source>
        <dbReference type="Proteomes" id="UP000243006"/>
    </source>
</evidence>
<evidence type="ECO:0000313" key="1">
    <source>
        <dbReference type="EMBL" id="OUC42281.1"/>
    </source>
</evidence>
<proteinExistence type="predicted"/>
<reference evidence="1 2" key="1">
    <citation type="submission" date="2015-04" db="EMBL/GenBank/DDBJ databases">
        <title>Draft genome of the roundworm Trichinella nativa.</title>
        <authorList>
            <person name="Mitreva M."/>
        </authorList>
    </citation>
    <scope>NUCLEOTIDE SEQUENCE [LARGE SCALE GENOMIC DNA]</scope>
    <source>
        <strain evidence="1 2">ISS45</strain>
    </source>
</reference>
<dbReference type="EMBL" id="LVZM01017650">
    <property type="protein sequence ID" value="OUC42281.1"/>
    <property type="molecule type" value="Genomic_DNA"/>
</dbReference>
<gene>
    <name evidence="1" type="ORF">D917_03083</name>
</gene>
<protein>
    <submittedName>
        <fullName evidence="1">Uncharacterized protein</fullName>
    </submittedName>
</protein>
<dbReference type="Proteomes" id="UP000243006">
    <property type="component" value="Unassembled WGS sequence"/>
</dbReference>
<organism evidence="1 2">
    <name type="scientific">Trichinella nativa</name>
    <dbReference type="NCBI Taxonomy" id="6335"/>
    <lineage>
        <taxon>Eukaryota</taxon>
        <taxon>Metazoa</taxon>
        <taxon>Ecdysozoa</taxon>
        <taxon>Nematoda</taxon>
        <taxon>Enoplea</taxon>
        <taxon>Dorylaimia</taxon>
        <taxon>Trichinellida</taxon>
        <taxon>Trichinellidae</taxon>
        <taxon>Trichinella</taxon>
    </lineage>
</organism>
<accession>A0A1Y3EBC7</accession>
<comment type="caution">
    <text evidence="1">The sequence shown here is derived from an EMBL/GenBank/DDBJ whole genome shotgun (WGS) entry which is preliminary data.</text>
</comment>
<name>A0A1Y3EBC7_9BILA</name>